<dbReference type="GO" id="GO:0016787">
    <property type="term" value="F:hydrolase activity"/>
    <property type="evidence" value="ECO:0007669"/>
    <property type="project" value="InterPro"/>
</dbReference>
<protein>
    <submittedName>
        <fullName evidence="2">TIGR01244 family sulfur transferase</fullName>
    </submittedName>
</protein>
<dbReference type="InterPro" id="IPR029021">
    <property type="entry name" value="Prot-tyrosine_phosphatase-like"/>
</dbReference>
<dbReference type="Proteomes" id="UP001155380">
    <property type="component" value="Unassembled WGS sequence"/>
</dbReference>
<name>A0AAJ1F8E8_9HYPH</name>
<evidence type="ECO:0000259" key="1">
    <source>
        <dbReference type="Pfam" id="PF04273"/>
    </source>
</evidence>
<proteinExistence type="predicted"/>
<dbReference type="Gene3D" id="3.90.190.10">
    <property type="entry name" value="Protein tyrosine phosphatase superfamily"/>
    <property type="match status" value="1"/>
</dbReference>
<dbReference type="SUPFAM" id="SSF52799">
    <property type="entry name" value="(Phosphotyrosine protein) phosphatases II"/>
    <property type="match status" value="1"/>
</dbReference>
<evidence type="ECO:0000313" key="2">
    <source>
        <dbReference type="EMBL" id="MCO5958159.1"/>
    </source>
</evidence>
<dbReference type="EMBL" id="JAMXLX010000004">
    <property type="protein sequence ID" value="MCO5958159.1"/>
    <property type="molecule type" value="Genomic_DNA"/>
</dbReference>
<organism evidence="2 3">
    <name type="scientific">Ciceribacter sichuanensis</name>
    <dbReference type="NCBI Taxonomy" id="2949647"/>
    <lineage>
        <taxon>Bacteria</taxon>
        <taxon>Pseudomonadati</taxon>
        <taxon>Pseudomonadota</taxon>
        <taxon>Alphaproteobacteria</taxon>
        <taxon>Hyphomicrobiales</taxon>
        <taxon>Rhizobiaceae</taxon>
        <taxon>Ciceribacter</taxon>
    </lineage>
</organism>
<accession>A0AAJ1F8E8</accession>
<reference evidence="2" key="1">
    <citation type="submission" date="2022-06" db="EMBL/GenBank/DDBJ databases">
        <authorList>
            <person name="Sun Q."/>
        </authorList>
    </citation>
    <scope>NUCLEOTIDE SEQUENCE</scope>
    <source>
        <strain evidence="2">S101</strain>
    </source>
</reference>
<keyword evidence="2" id="KW-0808">Transferase</keyword>
<dbReference type="NCBIfam" id="TIGR01244">
    <property type="entry name" value="TIGR01244 family sulfur transferase"/>
    <property type="match status" value="1"/>
</dbReference>
<dbReference type="Pfam" id="PF04273">
    <property type="entry name" value="BLH_phosphatase"/>
    <property type="match status" value="1"/>
</dbReference>
<sequence length="111" mass="11644">MQIRPITESFHVSGQLAPTDIAQLAASGYSLVICMRPDGEGWGQPDFSTIEDAAEAVGLKTHYLPVIPGSVPLEQAATLKGLLKQTEGPVLAFCASGARCAGVYQMAQQIG</sequence>
<gene>
    <name evidence="2" type="ORF">NBH21_15375</name>
</gene>
<comment type="caution">
    <text evidence="2">The sequence shown here is derived from an EMBL/GenBank/DDBJ whole genome shotgun (WGS) entry which is preliminary data.</text>
</comment>
<dbReference type="InterPro" id="IPR005939">
    <property type="entry name" value="BLH_phosphatase-like"/>
</dbReference>
<evidence type="ECO:0000313" key="3">
    <source>
        <dbReference type="Proteomes" id="UP001155380"/>
    </source>
</evidence>
<feature type="domain" description="Beta-lactamase hydrolase-like protein phosphatase-like" evidence="1">
    <location>
        <begin position="3"/>
        <end position="109"/>
    </location>
</feature>
<dbReference type="AlphaFoldDB" id="A0AAJ1F8E8"/>
<dbReference type="GO" id="GO:0016740">
    <property type="term" value="F:transferase activity"/>
    <property type="evidence" value="ECO:0007669"/>
    <property type="project" value="UniProtKB-KW"/>
</dbReference>
<dbReference type="RefSeq" id="WP_250913846.1">
    <property type="nucleotide sequence ID" value="NZ_JAMXLX010000004.1"/>
</dbReference>